<accession>A0A3M6HY53</accession>
<reference evidence="1 2" key="1">
    <citation type="submission" date="2018-08" db="EMBL/GenBank/DDBJ databases">
        <title>Recombination of ecologically and evolutionarily significant loci maintains genetic cohesion in the Pseudomonas syringae species complex.</title>
        <authorList>
            <person name="Dillon M."/>
            <person name="Thakur S."/>
            <person name="Almeida R.N.D."/>
            <person name="Weir B.S."/>
            <person name="Guttman D.S."/>
        </authorList>
    </citation>
    <scope>NUCLEOTIDE SEQUENCE [LARGE SCALE GENOMIC DNA]</scope>
    <source>
        <strain evidence="1 2">ICMP 4525</strain>
    </source>
</reference>
<evidence type="ECO:0000313" key="2">
    <source>
        <dbReference type="Proteomes" id="UP000271531"/>
    </source>
</evidence>
<comment type="caution">
    <text evidence="1">The sequence shown here is derived from an EMBL/GenBank/DDBJ whole genome shotgun (WGS) entry which is preliminary data.</text>
</comment>
<evidence type="ECO:0000313" key="1">
    <source>
        <dbReference type="EMBL" id="RMW09865.1"/>
    </source>
</evidence>
<dbReference type="Proteomes" id="UP000271531">
    <property type="component" value="Unassembled WGS sequence"/>
</dbReference>
<sequence length="727" mass="82558">MTPPIIVLLSKDSSRDIPMISFEIASDHVLFRLEWQNKQGFREMILPKPTLASEANLKIICNETAKTSERFANYTKISRIKALKRILTFAANEEVALPAPNSKKWDVFVNEHYIYHLSHPEKTDSNDDKDFDTMWAEWTQAAQLYKGFKHKHIIPSDTVIPVMWQPEIQEDEGSADVLDSVEAYLWPLTDVNNLWPKSYLVDKGLNVSTDRFLDTLQSAIEHRSQTIVQACEEYWNKVTECHRIGEGLINSISPERIEAVLESENFYIDGRYIADPVRADGAAWFLAVIDHYFLKTDQLKCISYVALKTIPFFKPFCRNPRIQGRMHLELRRVAGRCGAPIQSINETLNRLLGHLSTRDCGAAAAILIAENPRFNPHPLRHADYLSEDDKPIHYYNSELGQLMWSVSKSRARSRKVSALPPLSLKIYTEVVKATMKARIRLMLNGDETYRKLFITCSKEWVGLTTNFDNILTTKLGVSLYKAMESELSHGDVAKEIFSLKRIRGSQSLIAFLKEGTYQAASNTLGTSIAVVMRRYIPVWLKYRWNIRILRTFQTKLIILATKGRPWHQAATDFLTESELFNFIIREAAASTAHDPVSLDLKRYASELTEDAVRHLVKHLASHKMILQLDPPSLAAVFQFAEMFVGKTTRDYEDPATGLTGDSILTLAHLLHCTYEISKDPNMNGAIMGNIAGLSIPYFQEVYTEALTLKSELSAKAHSASIIVKATK</sequence>
<name>A0A3M6HY53_PSEAJ</name>
<protein>
    <submittedName>
        <fullName evidence="1">Uncharacterized protein</fullName>
    </submittedName>
</protein>
<organism evidence="1 2">
    <name type="scientific">Pseudomonas amygdali pv. tabaci</name>
    <name type="common">Pseudomonas syringae pv. tabaci</name>
    <dbReference type="NCBI Taxonomy" id="322"/>
    <lineage>
        <taxon>Bacteria</taxon>
        <taxon>Pseudomonadati</taxon>
        <taxon>Pseudomonadota</taxon>
        <taxon>Gammaproteobacteria</taxon>
        <taxon>Pseudomonadales</taxon>
        <taxon>Pseudomonadaceae</taxon>
        <taxon>Pseudomonas</taxon>
        <taxon>Pseudomonas amygdali</taxon>
    </lineage>
</organism>
<dbReference type="EMBL" id="RBVA01000133">
    <property type="protein sequence ID" value="RMW09865.1"/>
    <property type="molecule type" value="Genomic_DNA"/>
</dbReference>
<proteinExistence type="predicted"/>
<gene>
    <name evidence="1" type="ORF">ALP03_00041</name>
</gene>
<dbReference type="AlphaFoldDB" id="A0A3M6HY53"/>